<proteinExistence type="predicted"/>
<protein>
    <recommendedName>
        <fullName evidence="1">DinB-like domain-containing protein</fullName>
    </recommendedName>
</protein>
<dbReference type="Gene3D" id="1.20.120.450">
    <property type="entry name" value="dinb family like domain"/>
    <property type="match status" value="1"/>
</dbReference>
<dbReference type="InterPro" id="IPR034660">
    <property type="entry name" value="DinB/YfiT-like"/>
</dbReference>
<sequence>MNAKESIRSLINFADKVAQAYLGDLKDEELFIRPIDGTNHIAWQLGHLIRSEHAVIAGISPDKMPALPEGFADKYTKETAAIDDPAAFHTKEEYLRVMKQQREGTLAALDSISDEELNQPTPDERMRSFFPKVADLFGQAGTHSLMHCGQWAIVRRKTGRPPLF</sequence>
<organism evidence="2">
    <name type="scientific">uncultured bacterium FLS18</name>
    <dbReference type="NCBI Taxonomy" id="654935"/>
    <lineage>
        <taxon>Bacteria</taxon>
        <taxon>environmental samples</taxon>
    </lineage>
</organism>
<reference evidence="2" key="1">
    <citation type="journal article" date="2010" name="FEMS Microbiol. Ecol.">
        <title>Novel lipolytic genes from the microbial metagenomic library of the South China Sea marine sediment.</title>
        <authorList>
            <person name="Hu Y."/>
            <person name="Fu C."/>
            <person name="Huang Y."/>
            <person name="Yin Y."/>
            <person name="Cheng G."/>
            <person name="Lei F."/>
            <person name="Lu N."/>
            <person name="Li J."/>
            <person name="Ashforth E.J."/>
            <person name="Zhang L."/>
            <person name="Zhu B."/>
        </authorList>
    </citation>
    <scope>NUCLEOTIDE SEQUENCE</scope>
</reference>
<evidence type="ECO:0000259" key="1">
    <source>
        <dbReference type="Pfam" id="PF12867"/>
    </source>
</evidence>
<dbReference type="EMBL" id="FJ483469">
    <property type="protein sequence ID" value="ACS68549.1"/>
    <property type="molecule type" value="Genomic_DNA"/>
</dbReference>
<evidence type="ECO:0000313" key="2">
    <source>
        <dbReference type="EMBL" id="ACS68549.1"/>
    </source>
</evidence>
<name>C6G414_9BACT</name>
<accession>C6G414</accession>
<feature type="domain" description="DinB-like" evidence="1">
    <location>
        <begin position="18"/>
        <end position="150"/>
    </location>
</feature>
<dbReference type="AlphaFoldDB" id="C6G414"/>
<dbReference type="InterPro" id="IPR024775">
    <property type="entry name" value="DinB-like"/>
</dbReference>
<dbReference type="SUPFAM" id="SSF109854">
    <property type="entry name" value="DinB/YfiT-like putative metalloenzymes"/>
    <property type="match status" value="1"/>
</dbReference>
<dbReference type="Pfam" id="PF12867">
    <property type="entry name" value="DinB_2"/>
    <property type="match status" value="1"/>
</dbReference>